<evidence type="ECO:0000313" key="1">
    <source>
        <dbReference type="EMBL" id="GGG26237.1"/>
    </source>
</evidence>
<proteinExistence type="predicted"/>
<sequence length="220" mass="22857">MSLIVIVGAGSGMGLAIARVFGQEGFAVALVARNRTKLDSLTALLADEGIDATGFTADLLVPESITEAFAQIRTTLGDVDVLEFSAADATLPAADVLDVTPANLQPQLDFYFSAIHVVRQVVDEMIAAKTGTIIVTTGGGSVDPTPSFANISIASAGLRNWVLNLHNVLAKHGVYAAHLAISAWIGSGQPGTSAAEIAPTYLDLHETRVDADARYPSALT</sequence>
<accession>A0A917G7R5</accession>
<dbReference type="InterPro" id="IPR036291">
    <property type="entry name" value="NAD(P)-bd_dom_sf"/>
</dbReference>
<gene>
    <name evidence="1" type="ORF">GCM10007304_45080</name>
</gene>
<organism evidence="1 2">
    <name type="scientific">Rhodococcoides trifolii</name>
    <dbReference type="NCBI Taxonomy" id="908250"/>
    <lineage>
        <taxon>Bacteria</taxon>
        <taxon>Bacillati</taxon>
        <taxon>Actinomycetota</taxon>
        <taxon>Actinomycetes</taxon>
        <taxon>Mycobacteriales</taxon>
        <taxon>Nocardiaceae</taxon>
        <taxon>Rhodococcoides</taxon>
    </lineage>
</organism>
<reference evidence="1" key="1">
    <citation type="journal article" date="2014" name="Int. J. Syst. Evol. Microbiol.">
        <title>Complete genome sequence of Corynebacterium casei LMG S-19264T (=DSM 44701T), isolated from a smear-ripened cheese.</title>
        <authorList>
            <consortium name="US DOE Joint Genome Institute (JGI-PGF)"/>
            <person name="Walter F."/>
            <person name="Albersmeier A."/>
            <person name="Kalinowski J."/>
            <person name="Ruckert C."/>
        </authorList>
    </citation>
    <scope>NUCLEOTIDE SEQUENCE</scope>
    <source>
        <strain evidence="1">CCM 7905</strain>
    </source>
</reference>
<evidence type="ECO:0000313" key="2">
    <source>
        <dbReference type="Proteomes" id="UP000654257"/>
    </source>
</evidence>
<protein>
    <submittedName>
        <fullName evidence="1">Short-chain dehydrogenase</fullName>
    </submittedName>
</protein>
<dbReference type="PANTHER" id="PTHR43431">
    <property type="entry name" value="OXIDOREDUCTASE, SHORT CHAIN DEHYDROGENASE/REDUCTASE FAMILY (AFU_ORTHOLOGUE AFUA_5G14000)"/>
    <property type="match status" value="1"/>
</dbReference>
<dbReference type="InterPro" id="IPR002347">
    <property type="entry name" value="SDR_fam"/>
</dbReference>
<keyword evidence="2" id="KW-1185">Reference proteome</keyword>
<dbReference type="Proteomes" id="UP000654257">
    <property type="component" value="Unassembled WGS sequence"/>
</dbReference>
<dbReference type="RefSeq" id="WP_188547233.1">
    <property type="nucleotide sequence ID" value="NZ_BMCU01000006.1"/>
</dbReference>
<reference evidence="1" key="2">
    <citation type="submission" date="2020-09" db="EMBL/GenBank/DDBJ databases">
        <authorList>
            <person name="Sun Q."/>
            <person name="Sedlacek I."/>
        </authorList>
    </citation>
    <scope>NUCLEOTIDE SEQUENCE</scope>
    <source>
        <strain evidence="1">CCM 7905</strain>
    </source>
</reference>
<dbReference type="Pfam" id="PF00106">
    <property type="entry name" value="adh_short"/>
    <property type="match status" value="1"/>
</dbReference>
<dbReference type="AlphaFoldDB" id="A0A917G7R5"/>
<comment type="caution">
    <text evidence="1">The sequence shown here is derived from an EMBL/GenBank/DDBJ whole genome shotgun (WGS) entry which is preliminary data.</text>
</comment>
<name>A0A917G7R5_9NOCA</name>
<dbReference type="PRINTS" id="PR00081">
    <property type="entry name" value="GDHRDH"/>
</dbReference>
<dbReference type="PANTHER" id="PTHR43431:SF7">
    <property type="entry name" value="OXIDOREDUCTASE, SHORT CHAIN DEHYDROGENASE_REDUCTASE FAMILY (AFU_ORTHOLOGUE AFUA_5G14000)"/>
    <property type="match status" value="1"/>
</dbReference>
<dbReference type="EMBL" id="BMCU01000006">
    <property type="protein sequence ID" value="GGG26237.1"/>
    <property type="molecule type" value="Genomic_DNA"/>
</dbReference>
<dbReference type="SUPFAM" id="SSF51735">
    <property type="entry name" value="NAD(P)-binding Rossmann-fold domains"/>
    <property type="match status" value="1"/>
</dbReference>
<dbReference type="Gene3D" id="3.40.50.720">
    <property type="entry name" value="NAD(P)-binding Rossmann-like Domain"/>
    <property type="match status" value="1"/>
</dbReference>